<dbReference type="AlphaFoldDB" id="A0AA94XXZ8"/>
<keyword evidence="2 3" id="KW-0456">Lyase</keyword>
<dbReference type="RefSeq" id="WP_060701568.1">
    <property type="nucleotide sequence ID" value="NZ_CP012750.1"/>
</dbReference>
<dbReference type="PANTHER" id="PTHR12128">
    <property type="entry name" value="DIHYDRODIPICOLINATE SYNTHASE"/>
    <property type="match status" value="1"/>
</dbReference>
<evidence type="ECO:0000256" key="2">
    <source>
        <dbReference type="ARBA" id="ARBA00023239"/>
    </source>
</evidence>
<evidence type="ECO:0000256" key="1">
    <source>
        <dbReference type="ARBA" id="ARBA00007592"/>
    </source>
</evidence>
<comment type="similarity">
    <text evidence="1 3">Belongs to the DapA family.</text>
</comment>
<dbReference type="PRINTS" id="PR00146">
    <property type="entry name" value="DHPICSNTHASE"/>
</dbReference>
<dbReference type="KEGG" id="gar:AOZ07_08295"/>
<dbReference type="EMBL" id="CP102487">
    <property type="protein sequence ID" value="UUX60564.1"/>
    <property type="molecule type" value="Genomic_DNA"/>
</dbReference>
<organism evidence="6 7">
    <name type="scientific">Glutamicibacter halophytocola</name>
    <dbReference type="NCBI Taxonomy" id="1933880"/>
    <lineage>
        <taxon>Bacteria</taxon>
        <taxon>Bacillati</taxon>
        <taxon>Actinomycetota</taxon>
        <taxon>Actinomycetes</taxon>
        <taxon>Micrococcales</taxon>
        <taxon>Micrococcaceae</taxon>
        <taxon>Glutamicibacter</taxon>
    </lineage>
</organism>
<evidence type="ECO:0000313" key="6">
    <source>
        <dbReference type="EMBL" id="UUX60564.1"/>
    </source>
</evidence>
<protein>
    <submittedName>
        <fullName evidence="6">Dihydrodipicolinate synthase family protein</fullName>
    </submittedName>
</protein>
<dbReference type="Pfam" id="PF00701">
    <property type="entry name" value="DHDPS"/>
    <property type="match status" value="1"/>
</dbReference>
<accession>A0AA94XXZ8</accession>
<dbReference type="Proteomes" id="UP001060018">
    <property type="component" value="Chromosome"/>
</dbReference>
<dbReference type="InterPro" id="IPR002220">
    <property type="entry name" value="DapA-like"/>
</dbReference>
<dbReference type="GO" id="GO:0008840">
    <property type="term" value="F:4-hydroxy-tetrahydrodipicolinate synthase activity"/>
    <property type="evidence" value="ECO:0007669"/>
    <property type="project" value="TreeGrafter"/>
</dbReference>
<dbReference type="InterPro" id="IPR013785">
    <property type="entry name" value="Aldolase_TIM"/>
</dbReference>
<gene>
    <name evidence="6" type="ORF">NUH22_08170</name>
</gene>
<dbReference type="SMART" id="SM01130">
    <property type="entry name" value="DHDPS"/>
    <property type="match status" value="1"/>
</dbReference>
<evidence type="ECO:0000256" key="3">
    <source>
        <dbReference type="PIRNR" id="PIRNR001365"/>
    </source>
</evidence>
<feature type="active site" description="Proton donor/acceptor" evidence="4">
    <location>
        <position position="133"/>
    </location>
</feature>
<evidence type="ECO:0000313" key="7">
    <source>
        <dbReference type="Proteomes" id="UP001060018"/>
    </source>
</evidence>
<dbReference type="SUPFAM" id="SSF51569">
    <property type="entry name" value="Aldolase"/>
    <property type="match status" value="1"/>
</dbReference>
<dbReference type="PIRSF" id="PIRSF001365">
    <property type="entry name" value="DHDPS"/>
    <property type="match status" value="1"/>
</dbReference>
<reference evidence="6" key="1">
    <citation type="journal article" date="2022" name="Pest Manag. Sci.">
        <title>Glutamicibacter halophytocola-mediated host fitness of potato tuber moth on Solanaceae crops.</title>
        <authorList>
            <person name="Wang W."/>
            <person name="Xiao G."/>
            <person name="Du G."/>
            <person name="Chang L."/>
            <person name="Yang Y."/>
            <person name="Ye J."/>
            <person name="Chen B."/>
        </authorList>
    </citation>
    <scope>NUCLEOTIDE SEQUENCE</scope>
    <source>
        <strain evidence="6">S2</strain>
    </source>
</reference>
<sequence>MKTFTGLSAFPLTPLADDKVDESAFSGLVRRLSSAGVDSITALGSTGSYMYLDRAERARVAQLAVANAAGVPVVIGVGAMRTSHVLEHIDDAAAAGADGVLLAPVGYQRLGESEVLGLYRTATEHSSLPVIVYDNPGTTHFAFSNDLYARIASLPGIASIKIPGVPDHAGRAKKHVDAIRSILPEHVGIGVSGDAFGAAGLVAGCDAWYTAVGGTIPRPMLDITRAVQAGDHHEALDISRRLEPLWSLFTEFGGSLRISAAIAEHFGLAAPGCLPLPIHGLSSKQRQVLIGVLNELGLDETAGQQFTGDNS</sequence>
<feature type="binding site" evidence="5">
    <location>
        <position position="46"/>
    </location>
    <ligand>
        <name>pyruvate</name>
        <dbReference type="ChEBI" id="CHEBI:15361"/>
    </ligand>
</feature>
<evidence type="ECO:0000256" key="5">
    <source>
        <dbReference type="PIRSR" id="PIRSR001365-2"/>
    </source>
</evidence>
<feature type="active site" description="Schiff-base intermediate with substrate" evidence="4">
    <location>
        <position position="161"/>
    </location>
</feature>
<dbReference type="Gene3D" id="3.20.20.70">
    <property type="entry name" value="Aldolase class I"/>
    <property type="match status" value="1"/>
</dbReference>
<dbReference type="CDD" id="cd00408">
    <property type="entry name" value="DHDPS-like"/>
    <property type="match status" value="1"/>
</dbReference>
<name>A0AA94XXZ8_9MICC</name>
<evidence type="ECO:0000256" key="4">
    <source>
        <dbReference type="PIRSR" id="PIRSR001365-1"/>
    </source>
</evidence>
<dbReference type="PANTHER" id="PTHR12128:SF66">
    <property type="entry name" value="4-HYDROXY-2-OXOGLUTARATE ALDOLASE, MITOCHONDRIAL"/>
    <property type="match status" value="1"/>
</dbReference>
<proteinExistence type="inferred from homology"/>